<dbReference type="SUPFAM" id="SSF55874">
    <property type="entry name" value="ATPase domain of HSP90 chaperone/DNA topoisomerase II/histidine kinase"/>
    <property type="match status" value="1"/>
</dbReference>
<dbReference type="AlphaFoldDB" id="A0AB34IKH9"/>
<dbReference type="EMBL" id="JBGBPQ010000022">
    <property type="protein sequence ID" value="KAL1502911.1"/>
    <property type="molecule type" value="Genomic_DNA"/>
</dbReference>
<dbReference type="InterPro" id="IPR011006">
    <property type="entry name" value="CheY-like_superfamily"/>
</dbReference>
<feature type="modified residue" description="4-aspartylphosphate" evidence="1">
    <location>
        <position position="585"/>
    </location>
</feature>
<feature type="domain" description="Response regulatory" evidence="4">
    <location>
        <begin position="524"/>
        <end position="656"/>
    </location>
</feature>
<protein>
    <recommendedName>
        <fullName evidence="4">Response regulatory domain-containing protein</fullName>
    </recommendedName>
</protein>
<name>A0AB34IKH9_PRYPA</name>
<evidence type="ECO:0000259" key="4">
    <source>
        <dbReference type="PROSITE" id="PS50110"/>
    </source>
</evidence>
<evidence type="ECO:0000256" key="1">
    <source>
        <dbReference type="PROSITE-ProRule" id="PRU00169"/>
    </source>
</evidence>
<keyword evidence="3" id="KW-0812">Transmembrane</keyword>
<sequence length="666" mass="73173">MTSLKPLPPPQAKPRTMHPITLRFYDEEMERALCAASHSKLVAFNTFALGTMGLLLLVVAVQQQEVVSWGVVLFLGLSIVYYRIRHMDAALAHMVFQSGIAAMLAVGVSSNVVIGFGLVKPQAGASEEKILELEPLQQSCPVWAIAINLFLCVVWTLFGFWLHLDIKVKMMTYFCPIIVHAVNPMYAEAGSTLLEVQLIAAGLSLGCVLGYVLELNARQSFLESSRHLELELRMLQQEAEAKNAKVRASAYSVINHTAKRVMCSAVQICELAIARLEPEERLSDLRDLFSSHRIESVRAFHLCRSVLFRSSVEAGEYVPQLETFHLDELLRELAVMNAVRFQTNIFPSDAARVHCDKQLLLNVLFGAAHNALVHGRSHAIVHVRMELMGESLCLKVRNEPGANHDALLRHNCPNFLESNLLSPANTSEHTSFLQLRHIKLAAETSAAITSVSLCARRNEVVFELNMIVELRGADKPLPRAPLPAPLPLPAAPPPAAPPPAGGKSTGDTSLGSMHVLAALPEGMLIVHADDDMMPRMFMQALFTHVGAGEGSLILGEEYDALLQIPRTVAALAKRVGHERVIVVLDQNLELPGHSLLLGSELCRQLRQDYKFDGVVVILSANDEQENVKRAASAGADALVAKGLNADLEKMHTLLATLYFSRFSQRK</sequence>
<organism evidence="5 6">
    <name type="scientific">Prymnesium parvum</name>
    <name type="common">Toxic golden alga</name>
    <dbReference type="NCBI Taxonomy" id="97485"/>
    <lineage>
        <taxon>Eukaryota</taxon>
        <taxon>Haptista</taxon>
        <taxon>Haptophyta</taxon>
        <taxon>Prymnesiophyceae</taxon>
        <taxon>Prymnesiales</taxon>
        <taxon>Prymnesiaceae</taxon>
        <taxon>Prymnesium</taxon>
    </lineage>
</organism>
<dbReference type="InterPro" id="IPR001789">
    <property type="entry name" value="Sig_transdc_resp-reg_receiver"/>
</dbReference>
<keyword evidence="3" id="KW-1133">Transmembrane helix</keyword>
<keyword evidence="3" id="KW-0472">Membrane</keyword>
<evidence type="ECO:0000313" key="6">
    <source>
        <dbReference type="Proteomes" id="UP001515480"/>
    </source>
</evidence>
<keyword evidence="1" id="KW-0597">Phosphoprotein</keyword>
<dbReference type="GO" id="GO:0000160">
    <property type="term" value="P:phosphorelay signal transduction system"/>
    <property type="evidence" value="ECO:0007669"/>
    <property type="project" value="InterPro"/>
</dbReference>
<feature type="transmembrane region" description="Helical" evidence="3">
    <location>
        <begin position="41"/>
        <end position="60"/>
    </location>
</feature>
<feature type="compositionally biased region" description="Pro residues" evidence="2">
    <location>
        <begin position="481"/>
        <end position="500"/>
    </location>
</feature>
<accession>A0AB34IKH9</accession>
<reference evidence="5 6" key="1">
    <citation type="journal article" date="2024" name="Science">
        <title>Giant polyketide synthase enzymes in the biosynthesis of giant marine polyether toxins.</title>
        <authorList>
            <person name="Fallon T.R."/>
            <person name="Shende V.V."/>
            <person name="Wierzbicki I.H."/>
            <person name="Pendleton A.L."/>
            <person name="Watervoot N.F."/>
            <person name="Auber R.P."/>
            <person name="Gonzalez D.J."/>
            <person name="Wisecaver J.H."/>
            <person name="Moore B.S."/>
        </authorList>
    </citation>
    <scope>NUCLEOTIDE SEQUENCE [LARGE SCALE GENOMIC DNA]</scope>
    <source>
        <strain evidence="5 6">12B1</strain>
    </source>
</reference>
<feature type="transmembrane region" description="Helical" evidence="3">
    <location>
        <begin position="96"/>
        <end position="119"/>
    </location>
</feature>
<evidence type="ECO:0000256" key="3">
    <source>
        <dbReference type="SAM" id="Phobius"/>
    </source>
</evidence>
<comment type="caution">
    <text evidence="5">The sequence shown here is derived from an EMBL/GenBank/DDBJ whole genome shotgun (WGS) entry which is preliminary data.</text>
</comment>
<dbReference type="SUPFAM" id="SSF52172">
    <property type="entry name" value="CheY-like"/>
    <property type="match status" value="1"/>
</dbReference>
<feature type="transmembrane region" description="Helical" evidence="3">
    <location>
        <begin position="66"/>
        <end position="84"/>
    </location>
</feature>
<dbReference type="Proteomes" id="UP001515480">
    <property type="component" value="Unassembled WGS sequence"/>
</dbReference>
<dbReference type="PROSITE" id="PS50110">
    <property type="entry name" value="RESPONSE_REGULATORY"/>
    <property type="match status" value="1"/>
</dbReference>
<feature type="region of interest" description="Disordered" evidence="2">
    <location>
        <begin position="481"/>
        <end position="507"/>
    </location>
</feature>
<evidence type="ECO:0000256" key="2">
    <source>
        <dbReference type="SAM" id="MobiDB-lite"/>
    </source>
</evidence>
<dbReference type="InterPro" id="IPR036890">
    <property type="entry name" value="HATPase_C_sf"/>
</dbReference>
<dbReference type="CDD" id="cd00156">
    <property type="entry name" value="REC"/>
    <property type="match status" value="1"/>
</dbReference>
<dbReference type="Gene3D" id="3.40.50.2300">
    <property type="match status" value="1"/>
</dbReference>
<evidence type="ECO:0000313" key="5">
    <source>
        <dbReference type="EMBL" id="KAL1502911.1"/>
    </source>
</evidence>
<feature type="transmembrane region" description="Helical" evidence="3">
    <location>
        <begin position="142"/>
        <end position="163"/>
    </location>
</feature>
<proteinExistence type="predicted"/>
<gene>
    <name evidence="5" type="ORF">AB1Y20_010984</name>
</gene>
<keyword evidence="6" id="KW-1185">Reference proteome</keyword>